<dbReference type="Proteomes" id="UP000494205">
    <property type="component" value="Unassembled WGS sequence"/>
</dbReference>
<gene>
    <name evidence="1" type="ORF">LMG27174_02121</name>
</gene>
<dbReference type="EMBL" id="CADIJZ010000006">
    <property type="protein sequence ID" value="CAB3670336.1"/>
    <property type="molecule type" value="Genomic_DNA"/>
</dbReference>
<sequence length="233" mass="25577">MCKSTIAPVRTEASTALTIASTPGETSLTPRVYRPVKSRQPRLCRFSDHFVRPCSVRGTYMPNCGLGTRHPDDPVRVQYFASYFIRFASGQIRMSHRVSGNLVSLGDHSLDQLRLVLYVRADDAERCWHPVFCQHIEDVRCAKWIRTVVKRQIDVATSGAIVALVARLGCAIEYLHSSGPFRSIIEPVSCSTADRPIRKAATGTVSVSSGGVSGGKSKSVGIMETCLNMCRTT</sequence>
<protein>
    <submittedName>
        <fullName evidence="1">Uncharacterized protein</fullName>
    </submittedName>
</protein>
<dbReference type="AlphaFoldDB" id="A0A6J5AJ70"/>
<proteinExistence type="predicted"/>
<evidence type="ECO:0000313" key="2">
    <source>
        <dbReference type="Proteomes" id="UP000494205"/>
    </source>
</evidence>
<accession>A0A6J5AJ70</accession>
<evidence type="ECO:0000313" key="1">
    <source>
        <dbReference type="EMBL" id="CAB3670336.1"/>
    </source>
</evidence>
<name>A0A6J5AJ70_9BURK</name>
<reference evidence="1 2" key="1">
    <citation type="submission" date="2020-04" db="EMBL/GenBank/DDBJ databases">
        <authorList>
            <person name="De Canck E."/>
        </authorList>
    </citation>
    <scope>NUCLEOTIDE SEQUENCE [LARGE SCALE GENOMIC DNA]</scope>
    <source>
        <strain evidence="1 2">LMG 27174</strain>
    </source>
</reference>
<organism evidence="1 2">
    <name type="scientific">Paraburkholderia rhynchosiae</name>
    <dbReference type="NCBI Taxonomy" id="487049"/>
    <lineage>
        <taxon>Bacteria</taxon>
        <taxon>Pseudomonadati</taxon>
        <taxon>Pseudomonadota</taxon>
        <taxon>Betaproteobacteria</taxon>
        <taxon>Burkholderiales</taxon>
        <taxon>Burkholderiaceae</taxon>
        <taxon>Paraburkholderia</taxon>
    </lineage>
</organism>